<dbReference type="InterPro" id="IPR033248">
    <property type="entry name" value="Transketolase_C"/>
</dbReference>
<dbReference type="PANTHER" id="PTHR43825">
    <property type="entry name" value="PYRUVATE DEHYDROGENASE E1 COMPONENT"/>
    <property type="match status" value="1"/>
</dbReference>
<dbReference type="Gene3D" id="3.40.50.920">
    <property type="match status" value="1"/>
</dbReference>
<dbReference type="InterPro" id="IPR029061">
    <property type="entry name" value="THDP-binding"/>
</dbReference>
<dbReference type="FunFam" id="3.40.50.970:FF:000129">
    <property type="entry name" value="Transketolase"/>
    <property type="match status" value="1"/>
</dbReference>
<reference evidence="5" key="1">
    <citation type="submission" date="2018-05" db="EMBL/GenBank/DDBJ databases">
        <authorList>
            <person name="Lanie J.A."/>
            <person name="Ng W.-L."/>
            <person name="Kazmierczak K.M."/>
            <person name="Andrzejewski T.M."/>
            <person name="Davidsen T.M."/>
            <person name="Wayne K.J."/>
            <person name="Tettelin H."/>
            <person name="Glass J.I."/>
            <person name="Rusch D."/>
            <person name="Podicherti R."/>
            <person name="Tsui H.-C.T."/>
            <person name="Winkler M.E."/>
        </authorList>
    </citation>
    <scope>NUCLEOTIDE SEQUENCE</scope>
</reference>
<dbReference type="CDD" id="cd07033">
    <property type="entry name" value="TPP_PYR_DXS_TK_like"/>
    <property type="match status" value="1"/>
</dbReference>
<organism evidence="5">
    <name type="scientific">marine metagenome</name>
    <dbReference type="NCBI Taxonomy" id="408172"/>
    <lineage>
        <taxon>unclassified sequences</taxon>
        <taxon>metagenomes</taxon>
        <taxon>ecological metagenomes</taxon>
    </lineage>
</organism>
<feature type="domain" description="Transketolase-like pyrimidine-binding" evidence="4">
    <location>
        <begin position="1"/>
        <end position="152"/>
    </location>
</feature>
<evidence type="ECO:0000259" key="4">
    <source>
        <dbReference type="SMART" id="SM00861"/>
    </source>
</evidence>
<dbReference type="InterPro" id="IPR051157">
    <property type="entry name" value="PDH/Transketolase"/>
</dbReference>
<evidence type="ECO:0000256" key="3">
    <source>
        <dbReference type="ARBA" id="ARBA00023052"/>
    </source>
</evidence>
<dbReference type="SUPFAM" id="SSF52922">
    <property type="entry name" value="TK C-terminal domain-like"/>
    <property type="match status" value="1"/>
</dbReference>
<dbReference type="AlphaFoldDB" id="A0A381TN02"/>
<comment type="similarity">
    <text evidence="2">Belongs to the transketolase family.</text>
</comment>
<dbReference type="InterPro" id="IPR005475">
    <property type="entry name" value="Transketolase-like_Pyr-bd"/>
</dbReference>
<comment type="cofactor">
    <cofactor evidence="1">
        <name>thiamine diphosphate</name>
        <dbReference type="ChEBI" id="CHEBI:58937"/>
    </cofactor>
</comment>
<name>A0A381TN02_9ZZZZ</name>
<sequence>MKEDNNIVCLCADVQWPTENDYIKKHFPDRYYQMGIAEANMMGVASGMAKTGDVVFAHTFCVFTNRRSLDQIAMQVAYPKAKVIIVGFLPGISTILGVSHQAIEDVACFRSLPNMNIFEPYNETQVLPLLQMAKDSTNPSYIRMRRFNKMYDKIDSSIEIGKPQVVQKGSKLVIFASGMTVDIAIDASKRIEKEYKFLPSVINVFSLKPINQENFINIIKEHSSVISIENHNVIGGLGTLLSEIIAENGLNIKIDKLGVQDTFAQGAETEFLFKKFGISSDAIVQLYENIIRKDL</sequence>
<accession>A0A381TN02</accession>
<proteinExistence type="inferred from homology"/>
<dbReference type="PANTHER" id="PTHR43825:SF1">
    <property type="entry name" value="TRANSKETOLASE-LIKE PYRIMIDINE-BINDING DOMAIN-CONTAINING PROTEIN"/>
    <property type="match status" value="1"/>
</dbReference>
<dbReference type="Pfam" id="PF02780">
    <property type="entry name" value="Transketolase_C"/>
    <property type="match status" value="1"/>
</dbReference>
<dbReference type="SMART" id="SM00861">
    <property type="entry name" value="Transket_pyr"/>
    <property type="match status" value="1"/>
</dbReference>
<keyword evidence="3" id="KW-0786">Thiamine pyrophosphate</keyword>
<gene>
    <name evidence="5" type="ORF">METZ01_LOCUS68257</name>
</gene>
<dbReference type="EMBL" id="UINC01004582">
    <property type="protein sequence ID" value="SVA15403.1"/>
    <property type="molecule type" value="Genomic_DNA"/>
</dbReference>
<protein>
    <recommendedName>
        <fullName evidence="4">Transketolase-like pyrimidine-binding domain-containing protein</fullName>
    </recommendedName>
</protein>
<evidence type="ECO:0000313" key="5">
    <source>
        <dbReference type="EMBL" id="SVA15403.1"/>
    </source>
</evidence>
<dbReference type="SUPFAM" id="SSF52518">
    <property type="entry name" value="Thiamin diphosphate-binding fold (THDP-binding)"/>
    <property type="match status" value="1"/>
</dbReference>
<dbReference type="Gene3D" id="3.40.50.970">
    <property type="match status" value="1"/>
</dbReference>
<evidence type="ECO:0000256" key="1">
    <source>
        <dbReference type="ARBA" id="ARBA00001964"/>
    </source>
</evidence>
<dbReference type="InterPro" id="IPR009014">
    <property type="entry name" value="Transketo_C/PFOR_II"/>
</dbReference>
<dbReference type="Pfam" id="PF02779">
    <property type="entry name" value="Transket_pyr"/>
    <property type="match status" value="1"/>
</dbReference>
<evidence type="ECO:0000256" key="2">
    <source>
        <dbReference type="ARBA" id="ARBA00007131"/>
    </source>
</evidence>